<organism evidence="1">
    <name type="scientific">viral metagenome</name>
    <dbReference type="NCBI Taxonomy" id="1070528"/>
    <lineage>
        <taxon>unclassified sequences</taxon>
        <taxon>metagenomes</taxon>
        <taxon>organismal metagenomes</taxon>
    </lineage>
</organism>
<sequence length="112" mass="12971">MGSQKTLTNEKYMYNCKEFQIYKTKKGVRLIKINNSFVNINNVPSINSKINDKNRNDMVSENINELNNLDICDIRDSRDSHEIIDSAETSDNSDVDYSLDGEEYIIIDRSIQ</sequence>
<dbReference type="EMBL" id="MN740452">
    <property type="protein sequence ID" value="QHU27180.1"/>
    <property type="molecule type" value="Genomic_DNA"/>
</dbReference>
<proteinExistence type="predicted"/>
<protein>
    <submittedName>
        <fullName evidence="1">Uncharacterized protein</fullName>
    </submittedName>
</protein>
<dbReference type="AlphaFoldDB" id="A0A6C0LA53"/>
<name>A0A6C0LA53_9ZZZZ</name>
<evidence type="ECO:0000313" key="1">
    <source>
        <dbReference type="EMBL" id="QHU27180.1"/>
    </source>
</evidence>
<accession>A0A6C0LA53</accession>
<reference evidence="1" key="1">
    <citation type="journal article" date="2020" name="Nature">
        <title>Giant virus diversity and host interactions through global metagenomics.</title>
        <authorList>
            <person name="Schulz F."/>
            <person name="Roux S."/>
            <person name="Paez-Espino D."/>
            <person name="Jungbluth S."/>
            <person name="Walsh D.A."/>
            <person name="Denef V.J."/>
            <person name="McMahon K.D."/>
            <person name="Konstantinidis K.T."/>
            <person name="Eloe-Fadrosh E.A."/>
            <person name="Kyrpides N.C."/>
            <person name="Woyke T."/>
        </authorList>
    </citation>
    <scope>NUCLEOTIDE SEQUENCE</scope>
    <source>
        <strain evidence="1">GVMAG-M-3300027763-16</strain>
    </source>
</reference>